<comment type="caution">
    <text evidence="8">The sequence shown here is derived from an EMBL/GenBank/DDBJ whole genome shotgun (WGS) entry which is preliminary data.</text>
</comment>
<dbReference type="RefSeq" id="WP_110520389.1">
    <property type="nucleotide sequence ID" value="NZ_PDOF01000002.1"/>
</dbReference>
<proteinExistence type="inferred from homology"/>
<dbReference type="NCBIfam" id="TIGR00135">
    <property type="entry name" value="gatC"/>
    <property type="match status" value="1"/>
</dbReference>
<keyword evidence="6" id="KW-0648">Protein biosynthesis</keyword>
<keyword evidence="8" id="KW-0808">Transferase</keyword>
<comment type="catalytic activity">
    <reaction evidence="4 6">
        <text>L-aspartyl-tRNA(Asn) + L-glutamine + ATP + H2O = L-asparaginyl-tRNA(Asn) + L-glutamate + ADP + phosphate + 2 H(+)</text>
        <dbReference type="Rhea" id="RHEA:14513"/>
        <dbReference type="Rhea" id="RHEA-COMP:9674"/>
        <dbReference type="Rhea" id="RHEA-COMP:9677"/>
        <dbReference type="ChEBI" id="CHEBI:15377"/>
        <dbReference type="ChEBI" id="CHEBI:15378"/>
        <dbReference type="ChEBI" id="CHEBI:29985"/>
        <dbReference type="ChEBI" id="CHEBI:30616"/>
        <dbReference type="ChEBI" id="CHEBI:43474"/>
        <dbReference type="ChEBI" id="CHEBI:58359"/>
        <dbReference type="ChEBI" id="CHEBI:78515"/>
        <dbReference type="ChEBI" id="CHEBI:78516"/>
        <dbReference type="ChEBI" id="CHEBI:456216"/>
    </reaction>
</comment>
<protein>
    <recommendedName>
        <fullName evidence="6">Aspartyl/glutamyl-tRNA(Asn/Gln) amidotransferase subunit C</fullName>
        <shortName evidence="6">Asp/Glu-ADT subunit C</shortName>
        <ecNumber evidence="6">6.3.5.-</ecNumber>
    </recommendedName>
</protein>
<dbReference type="Pfam" id="PF02686">
    <property type="entry name" value="GatC"/>
    <property type="match status" value="1"/>
</dbReference>
<keyword evidence="9" id="KW-1185">Reference proteome</keyword>
<comment type="function">
    <text evidence="3 6">Allows the formation of correctly charged Asn-tRNA(Asn) or Gln-tRNA(Gln) through the transamidation of misacylated Asp-tRNA(Asn) or Glu-tRNA(Gln) in organisms which lack either or both of asparaginyl-tRNA or glutaminyl-tRNA synthetases. The reaction takes place in the presence of glutamine and ATP through an activated phospho-Asp-tRNA(Asn) or phospho-Glu-tRNA(Gln).</text>
</comment>
<dbReference type="InterPro" id="IPR036113">
    <property type="entry name" value="Asp/Glu-ADT_sf_sub_c"/>
</dbReference>
<sequence>MERITKSQIKHVAHLARLEFTDHEVEMFSEQLDSIINFAEQLNELDTSNVEPTSHVFDVRNVLREDEVKPSLEQDEALKNAPATKDGQVKIPTVFE</sequence>
<accession>A0A2W0H914</accession>
<dbReference type="GO" id="GO:0016740">
    <property type="term" value="F:transferase activity"/>
    <property type="evidence" value="ECO:0007669"/>
    <property type="project" value="UniProtKB-KW"/>
</dbReference>
<evidence type="ECO:0000313" key="9">
    <source>
        <dbReference type="Proteomes" id="UP000248066"/>
    </source>
</evidence>
<dbReference type="GO" id="GO:0006450">
    <property type="term" value="P:regulation of translational fidelity"/>
    <property type="evidence" value="ECO:0007669"/>
    <property type="project" value="InterPro"/>
</dbReference>
<dbReference type="EC" id="6.3.5.-" evidence="6"/>
<comment type="similarity">
    <text evidence="1 6">Belongs to the GatC family.</text>
</comment>
<dbReference type="Proteomes" id="UP000248066">
    <property type="component" value="Unassembled WGS sequence"/>
</dbReference>
<organism evidence="8 9">
    <name type="scientific">Alteribacter lacisalsi</name>
    <dbReference type="NCBI Taxonomy" id="2045244"/>
    <lineage>
        <taxon>Bacteria</taxon>
        <taxon>Bacillati</taxon>
        <taxon>Bacillota</taxon>
        <taxon>Bacilli</taxon>
        <taxon>Bacillales</taxon>
        <taxon>Bacillaceae</taxon>
        <taxon>Alteribacter</taxon>
    </lineage>
</organism>
<evidence type="ECO:0000256" key="4">
    <source>
        <dbReference type="ARBA" id="ARBA00047380"/>
    </source>
</evidence>
<dbReference type="SUPFAM" id="SSF141000">
    <property type="entry name" value="Glu-tRNAGln amidotransferase C subunit"/>
    <property type="match status" value="1"/>
</dbReference>
<evidence type="ECO:0000256" key="6">
    <source>
        <dbReference type="HAMAP-Rule" id="MF_00122"/>
    </source>
</evidence>
<dbReference type="GO" id="GO:0050567">
    <property type="term" value="F:glutaminyl-tRNA synthase (glutamine-hydrolyzing) activity"/>
    <property type="evidence" value="ECO:0007669"/>
    <property type="project" value="UniProtKB-UniRule"/>
</dbReference>
<dbReference type="InterPro" id="IPR003837">
    <property type="entry name" value="GatC"/>
</dbReference>
<comment type="subunit">
    <text evidence="2 6">Heterotrimer of A, B and C subunits.</text>
</comment>
<name>A0A2W0H914_9BACI</name>
<dbReference type="GO" id="GO:0005524">
    <property type="term" value="F:ATP binding"/>
    <property type="evidence" value="ECO:0007669"/>
    <property type="project" value="UniProtKB-KW"/>
</dbReference>
<dbReference type="AlphaFoldDB" id="A0A2W0H914"/>
<evidence type="ECO:0000256" key="2">
    <source>
        <dbReference type="ARBA" id="ARBA00011123"/>
    </source>
</evidence>
<evidence type="ECO:0000256" key="7">
    <source>
        <dbReference type="SAM" id="MobiDB-lite"/>
    </source>
</evidence>
<reference evidence="8 9" key="1">
    <citation type="submission" date="2017-10" db="EMBL/GenBank/DDBJ databases">
        <title>Bacillus sp. nov., a halophilic bacterium isolated from a Yangshapao Lake.</title>
        <authorList>
            <person name="Wang H."/>
        </authorList>
    </citation>
    <scope>NUCLEOTIDE SEQUENCE [LARGE SCALE GENOMIC DNA]</scope>
    <source>
        <strain evidence="8 9">YSP-3</strain>
    </source>
</reference>
<evidence type="ECO:0000256" key="3">
    <source>
        <dbReference type="ARBA" id="ARBA00024799"/>
    </source>
</evidence>
<evidence type="ECO:0000313" key="8">
    <source>
        <dbReference type="EMBL" id="PYZ96570.1"/>
    </source>
</evidence>
<dbReference type="PANTHER" id="PTHR15004:SF0">
    <property type="entry name" value="GLUTAMYL-TRNA(GLN) AMIDOTRANSFERASE SUBUNIT C, MITOCHONDRIAL"/>
    <property type="match status" value="1"/>
</dbReference>
<dbReference type="GO" id="GO:0006412">
    <property type="term" value="P:translation"/>
    <property type="evidence" value="ECO:0007669"/>
    <property type="project" value="UniProtKB-UniRule"/>
</dbReference>
<dbReference type="EMBL" id="PDOF01000002">
    <property type="protein sequence ID" value="PYZ96570.1"/>
    <property type="molecule type" value="Genomic_DNA"/>
</dbReference>
<dbReference type="OrthoDB" id="9813938at2"/>
<keyword evidence="6" id="KW-0436">Ligase</keyword>
<dbReference type="HAMAP" id="MF_00122">
    <property type="entry name" value="GatC"/>
    <property type="match status" value="1"/>
</dbReference>
<dbReference type="GO" id="GO:0050566">
    <property type="term" value="F:asparaginyl-tRNA synthase (glutamine-hydrolyzing) activity"/>
    <property type="evidence" value="ECO:0007669"/>
    <property type="project" value="RHEA"/>
</dbReference>
<keyword evidence="6" id="KW-0067">ATP-binding</keyword>
<evidence type="ECO:0000256" key="1">
    <source>
        <dbReference type="ARBA" id="ARBA00010757"/>
    </source>
</evidence>
<comment type="catalytic activity">
    <reaction evidence="5 6">
        <text>L-glutamyl-tRNA(Gln) + L-glutamine + ATP + H2O = L-glutaminyl-tRNA(Gln) + L-glutamate + ADP + phosphate + H(+)</text>
        <dbReference type="Rhea" id="RHEA:17521"/>
        <dbReference type="Rhea" id="RHEA-COMP:9681"/>
        <dbReference type="Rhea" id="RHEA-COMP:9684"/>
        <dbReference type="ChEBI" id="CHEBI:15377"/>
        <dbReference type="ChEBI" id="CHEBI:15378"/>
        <dbReference type="ChEBI" id="CHEBI:29985"/>
        <dbReference type="ChEBI" id="CHEBI:30616"/>
        <dbReference type="ChEBI" id="CHEBI:43474"/>
        <dbReference type="ChEBI" id="CHEBI:58359"/>
        <dbReference type="ChEBI" id="CHEBI:78520"/>
        <dbReference type="ChEBI" id="CHEBI:78521"/>
        <dbReference type="ChEBI" id="CHEBI:456216"/>
    </reaction>
</comment>
<gene>
    <name evidence="6" type="primary">gatC</name>
    <name evidence="8" type="ORF">CR205_12725</name>
</gene>
<feature type="region of interest" description="Disordered" evidence="7">
    <location>
        <begin position="71"/>
        <end position="96"/>
    </location>
</feature>
<dbReference type="PANTHER" id="PTHR15004">
    <property type="entry name" value="GLUTAMYL-TRNA(GLN) AMIDOTRANSFERASE SUBUNIT C, MITOCHONDRIAL"/>
    <property type="match status" value="1"/>
</dbReference>
<dbReference type="Gene3D" id="1.10.20.60">
    <property type="entry name" value="Glu-tRNAGln amidotransferase C subunit, N-terminal domain"/>
    <property type="match status" value="1"/>
</dbReference>
<keyword evidence="6" id="KW-0547">Nucleotide-binding</keyword>
<dbReference type="GO" id="GO:0070681">
    <property type="term" value="P:glutaminyl-tRNAGln biosynthesis via transamidation"/>
    <property type="evidence" value="ECO:0007669"/>
    <property type="project" value="TreeGrafter"/>
</dbReference>
<evidence type="ECO:0000256" key="5">
    <source>
        <dbReference type="ARBA" id="ARBA00047913"/>
    </source>
</evidence>